<dbReference type="GO" id="GO:0005694">
    <property type="term" value="C:chromosome"/>
    <property type="evidence" value="ECO:0007669"/>
    <property type="project" value="TreeGrafter"/>
</dbReference>
<feature type="domain" description="ParB-like N-terminal" evidence="2">
    <location>
        <begin position="50"/>
        <end position="141"/>
    </location>
</feature>
<dbReference type="InterPro" id="IPR037972">
    <property type="entry name" value="RepB_N"/>
</dbReference>
<organism evidence="3 4">
    <name type="scientific">Sagittula salina</name>
    <dbReference type="NCBI Taxonomy" id="2820268"/>
    <lineage>
        <taxon>Bacteria</taxon>
        <taxon>Pseudomonadati</taxon>
        <taxon>Pseudomonadota</taxon>
        <taxon>Alphaproteobacteria</taxon>
        <taxon>Rhodobacterales</taxon>
        <taxon>Roseobacteraceae</taxon>
        <taxon>Sagittula</taxon>
    </lineage>
</organism>
<proteinExistence type="inferred from homology"/>
<dbReference type="RefSeq" id="WP_209363860.1">
    <property type="nucleotide sequence ID" value="NZ_JAGISH010000020.1"/>
</dbReference>
<dbReference type="InterPro" id="IPR011111">
    <property type="entry name" value="Plasmid_RepB"/>
</dbReference>
<dbReference type="InterPro" id="IPR017819">
    <property type="entry name" value="Plasmid_partition_RepB"/>
</dbReference>
<dbReference type="SUPFAM" id="SSF109709">
    <property type="entry name" value="KorB DNA-binding domain-like"/>
    <property type="match status" value="1"/>
</dbReference>
<name>A0A940MP09_9RHOB</name>
<dbReference type="CDD" id="cd16405">
    <property type="entry name" value="RepB_like_N"/>
    <property type="match status" value="1"/>
</dbReference>
<dbReference type="InterPro" id="IPR004437">
    <property type="entry name" value="ParB/RepB/Spo0J"/>
</dbReference>
<accession>A0A940MP09</accession>
<sequence>MARKNLLAGLMDEAKAASSEEKPRAEPRYSKGAIGAVSQQIAELKARSVMELAADAIRAGGLEDRLEQDEASHRALMASLSEYGQQVPVLVRPDPEEEGTYQIVYGRRRVAALRDLGLPVKALIRDLDDAAAIMAQGQENSARRDLSFIERVNFARQMVAAGYERKAIADALSTDKTLISRMLSVADTVPVSVIERIGAAPGIGRDRWLAFARAWEATGWDEVTGVRMVESMDAPTSDARFDALMAWMEKHHTGRVTAAPKAVKPLQTFHQAAPGKLLAKVTRGKERMKIEVQVKNAEGFDLWLEQNLEEIFRDYKSRKDDSAE</sequence>
<evidence type="ECO:0000256" key="1">
    <source>
        <dbReference type="ARBA" id="ARBA00006295"/>
    </source>
</evidence>
<dbReference type="InterPro" id="IPR003115">
    <property type="entry name" value="ParB_N"/>
</dbReference>
<dbReference type="Proteomes" id="UP000675940">
    <property type="component" value="Unassembled WGS sequence"/>
</dbReference>
<dbReference type="Gene3D" id="3.90.1530.30">
    <property type="match status" value="1"/>
</dbReference>
<dbReference type="Gene3D" id="1.10.10.2830">
    <property type="match status" value="1"/>
</dbReference>
<reference evidence="3" key="1">
    <citation type="submission" date="2021-03" db="EMBL/GenBank/DDBJ databases">
        <title>Sagittula salina sp. nov. strain M10.9X isolated from the marine waste.</title>
        <authorList>
            <person name="Satari L."/>
            <person name="Molina-Menor E."/>
            <person name="Vidal-Verdu A."/>
            <person name="Pascual J."/>
            <person name="Pereto J."/>
            <person name="Porcar M."/>
        </authorList>
    </citation>
    <scope>NUCLEOTIDE SEQUENCE</scope>
    <source>
        <strain evidence="3">M10.9X</strain>
    </source>
</reference>
<evidence type="ECO:0000259" key="2">
    <source>
        <dbReference type="SMART" id="SM00470"/>
    </source>
</evidence>
<comment type="caution">
    <text evidence="3">The sequence shown here is derived from an EMBL/GenBank/DDBJ whole genome shotgun (WGS) entry which is preliminary data.</text>
</comment>
<evidence type="ECO:0000313" key="4">
    <source>
        <dbReference type="Proteomes" id="UP000675940"/>
    </source>
</evidence>
<dbReference type="InterPro" id="IPR050336">
    <property type="entry name" value="Chromosome_partition/occlusion"/>
</dbReference>
<dbReference type="GO" id="GO:0003677">
    <property type="term" value="F:DNA binding"/>
    <property type="evidence" value="ECO:0007669"/>
    <property type="project" value="InterPro"/>
</dbReference>
<protein>
    <submittedName>
        <fullName evidence="3">Plasmid partitioning protein RepB</fullName>
    </submittedName>
</protein>
<dbReference type="Pfam" id="PF02195">
    <property type="entry name" value="ParB_N"/>
    <property type="match status" value="1"/>
</dbReference>
<dbReference type="NCBIfam" id="TIGR00180">
    <property type="entry name" value="parB_part"/>
    <property type="match status" value="1"/>
</dbReference>
<dbReference type="InterPro" id="IPR036086">
    <property type="entry name" value="ParB/Sulfiredoxin_sf"/>
</dbReference>
<dbReference type="NCBIfam" id="TIGR03454">
    <property type="entry name" value="partition_RepB"/>
    <property type="match status" value="1"/>
</dbReference>
<dbReference type="SUPFAM" id="SSF110849">
    <property type="entry name" value="ParB/Sulfiredoxin"/>
    <property type="match status" value="1"/>
</dbReference>
<dbReference type="EMBL" id="JAGISH010000020">
    <property type="protein sequence ID" value="MBP0485006.1"/>
    <property type="molecule type" value="Genomic_DNA"/>
</dbReference>
<dbReference type="GO" id="GO:0007059">
    <property type="term" value="P:chromosome segregation"/>
    <property type="evidence" value="ECO:0007669"/>
    <property type="project" value="TreeGrafter"/>
</dbReference>
<dbReference type="PANTHER" id="PTHR33375:SF1">
    <property type="entry name" value="CHROMOSOME-PARTITIONING PROTEIN PARB-RELATED"/>
    <property type="match status" value="1"/>
</dbReference>
<comment type="similarity">
    <text evidence="1">Belongs to the ParB family.</text>
</comment>
<dbReference type="SMART" id="SM00470">
    <property type="entry name" value="ParB"/>
    <property type="match status" value="1"/>
</dbReference>
<gene>
    <name evidence="3" type="primary">repB</name>
    <name evidence="3" type="ORF">J5474_21235</name>
</gene>
<keyword evidence="4" id="KW-1185">Reference proteome</keyword>
<evidence type="ECO:0000313" key="3">
    <source>
        <dbReference type="EMBL" id="MBP0485006.1"/>
    </source>
</evidence>
<dbReference type="PANTHER" id="PTHR33375">
    <property type="entry name" value="CHROMOSOME-PARTITIONING PROTEIN PARB-RELATED"/>
    <property type="match status" value="1"/>
</dbReference>
<dbReference type="AlphaFoldDB" id="A0A940MP09"/>
<dbReference type="Pfam" id="PF07506">
    <property type="entry name" value="RepB"/>
    <property type="match status" value="1"/>
</dbReference>